<proteinExistence type="predicted"/>
<dbReference type="EMBL" id="WBUI01000001">
    <property type="protein sequence ID" value="KAB2935529.1"/>
    <property type="molecule type" value="Genomic_DNA"/>
</dbReference>
<dbReference type="AlphaFoldDB" id="A0A833H5F9"/>
<protein>
    <recommendedName>
        <fullName evidence="1">GH18 domain-containing protein</fullName>
    </recommendedName>
</protein>
<dbReference type="SMART" id="SM00636">
    <property type="entry name" value="Glyco_18"/>
    <property type="match status" value="1"/>
</dbReference>
<dbReference type="PROSITE" id="PS51257">
    <property type="entry name" value="PROKAR_LIPOPROTEIN"/>
    <property type="match status" value="1"/>
</dbReference>
<evidence type="ECO:0000259" key="1">
    <source>
        <dbReference type="PROSITE" id="PS51910"/>
    </source>
</evidence>
<feature type="domain" description="GH18" evidence="1">
    <location>
        <begin position="35"/>
        <end position="321"/>
    </location>
</feature>
<gene>
    <name evidence="2" type="ORF">F9K24_02020</name>
</gene>
<dbReference type="PANTHER" id="PTHR46066:SF2">
    <property type="entry name" value="CHITINASE DOMAIN-CONTAINING PROTEIN 1"/>
    <property type="match status" value="1"/>
</dbReference>
<dbReference type="PANTHER" id="PTHR46066">
    <property type="entry name" value="CHITINASE DOMAIN-CONTAINING PROTEIN 1 FAMILY MEMBER"/>
    <property type="match status" value="1"/>
</dbReference>
<dbReference type="Gene3D" id="3.10.50.10">
    <property type="match status" value="1"/>
</dbReference>
<dbReference type="GO" id="GO:0005975">
    <property type="term" value="P:carbohydrate metabolic process"/>
    <property type="evidence" value="ECO:0007669"/>
    <property type="project" value="InterPro"/>
</dbReference>
<name>A0A833H5F9_9LEPT</name>
<dbReference type="InterPro" id="IPR029070">
    <property type="entry name" value="Chitinase_insertion_sf"/>
</dbReference>
<dbReference type="SUPFAM" id="SSF51445">
    <property type="entry name" value="(Trans)glycosidases"/>
    <property type="match status" value="1"/>
</dbReference>
<evidence type="ECO:0000313" key="3">
    <source>
        <dbReference type="Proteomes" id="UP000460298"/>
    </source>
</evidence>
<dbReference type="PROSITE" id="PS51910">
    <property type="entry name" value="GH18_2"/>
    <property type="match status" value="1"/>
</dbReference>
<dbReference type="Proteomes" id="UP000460298">
    <property type="component" value="Unassembled WGS sequence"/>
</dbReference>
<evidence type="ECO:0000313" key="2">
    <source>
        <dbReference type="EMBL" id="KAB2935529.1"/>
    </source>
</evidence>
<organism evidence="2 3">
    <name type="scientific">Leptonema illini</name>
    <dbReference type="NCBI Taxonomy" id="183"/>
    <lineage>
        <taxon>Bacteria</taxon>
        <taxon>Pseudomonadati</taxon>
        <taxon>Spirochaetota</taxon>
        <taxon>Spirochaetia</taxon>
        <taxon>Leptospirales</taxon>
        <taxon>Leptospiraceae</taxon>
        <taxon>Leptonema</taxon>
    </lineage>
</organism>
<accession>A0A833H5F9</accession>
<comment type="caution">
    <text evidence="2">The sequence shown here is derived from an EMBL/GenBank/DDBJ whole genome shotgun (WGS) entry which is preliminary data.</text>
</comment>
<dbReference type="InterPro" id="IPR017853">
    <property type="entry name" value="GH"/>
</dbReference>
<dbReference type="InterPro" id="IPR011583">
    <property type="entry name" value="Chitinase_II/V-like_cat"/>
</dbReference>
<reference evidence="2 3" key="1">
    <citation type="submission" date="2019-10" db="EMBL/GenBank/DDBJ databases">
        <title>Extracellular Electron Transfer in a Candidatus Methanoperedens spp. Enrichment Culture.</title>
        <authorList>
            <person name="Berger S."/>
            <person name="Rangel Shaw D."/>
            <person name="Berben T."/>
            <person name="In 'T Zandt M."/>
            <person name="Frank J."/>
            <person name="Reimann J."/>
            <person name="Jetten M.S.M."/>
            <person name="Welte C.U."/>
        </authorList>
    </citation>
    <scope>NUCLEOTIDE SEQUENCE [LARGE SCALE GENOMIC DNA]</scope>
    <source>
        <strain evidence="2">SB12</strain>
    </source>
</reference>
<dbReference type="Gene3D" id="3.20.20.80">
    <property type="entry name" value="Glycosidases"/>
    <property type="match status" value="1"/>
</dbReference>
<dbReference type="InterPro" id="IPR001223">
    <property type="entry name" value="Glyco_hydro18_cat"/>
</dbReference>
<dbReference type="GO" id="GO:0008061">
    <property type="term" value="F:chitin binding"/>
    <property type="evidence" value="ECO:0007669"/>
    <property type="project" value="InterPro"/>
</dbReference>
<dbReference type="Pfam" id="PF00704">
    <property type="entry name" value="Glyco_hydro_18"/>
    <property type="match status" value="1"/>
</dbReference>
<sequence length="321" mass="36387">MARPLKAHRLGAVLFFLALIGCEQKGPSVATPPPLQKWGYVIPESFLASDIENRLAAYDVLCIGVYRLNAKGELFKTPSLSKGQRQMLVRLQKKRPLYPLISLRNAREGARMLDDPITAKKAAAALITLLKREGYDGLHIDFEYLTGRHSKAFGSFLRMLKDDPAMRKKTLSIAAFPPLHGKPEEAAFYDLTVLAPIVDEIVYMTYDYHVQKPGPVTHLYWVRQNLDIVRKSFPMKKVWLGVPSYGYEWKGPGRPRAVSEAEGHRQCAKFGCERHDSGMLRVKREDRTVYFSDAELRQNMATIAAQYQTLGTATWRVGFEQ</sequence>